<dbReference type="GO" id="GO:0000978">
    <property type="term" value="F:RNA polymerase II cis-regulatory region sequence-specific DNA binding"/>
    <property type="evidence" value="ECO:0007669"/>
    <property type="project" value="TreeGrafter"/>
</dbReference>
<dbReference type="SUPFAM" id="SSF47095">
    <property type="entry name" value="HMG-box"/>
    <property type="match status" value="1"/>
</dbReference>
<feature type="DNA-binding region" description="HMG box" evidence="2">
    <location>
        <begin position="209"/>
        <end position="277"/>
    </location>
</feature>
<feature type="compositionally biased region" description="Low complexity" evidence="3">
    <location>
        <begin position="125"/>
        <end position="154"/>
    </location>
</feature>
<dbReference type="Gene3D" id="1.10.30.10">
    <property type="entry name" value="High mobility group box domain"/>
    <property type="match status" value="1"/>
</dbReference>
<dbReference type="InterPro" id="IPR050140">
    <property type="entry name" value="SRY-related_HMG-box_TF-like"/>
</dbReference>
<dbReference type="PROSITE" id="PS50118">
    <property type="entry name" value="HMG_BOX_2"/>
    <property type="match status" value="1"/>
</dbReference>
<feature type="domain" description="HMG box" evidence="4">
    <location>
        <begin position="209"/>
        <end position="277"/>
    </location>
</feature>
<dbReference type="GO" id="GO:0005634">
    <property type="term" value="C:nucleus"/>
    <property type="evidence" value="ECO:0007669"/>
    <property type="project" value="UniProtKB-UniRule"/>
</dbReference>
<dbReference type="AlphaFoldDB" id="K1VNA0"/>
<evidence type="ECO:0000313" key="5">
    <source>
        <dbReference type="EMBL" id="EKD05655.1"/>
    </source>
</evidence>
<sequence length="453" mass="50234">MHHSPTHPHYTATYPHTHTHEHIHAQMCIHTQTSTTNTPFPIVDKPVPCSPNCDSCIPIIDAYSIAAAAVAPVSIPPLTPVCAQAELPVNGEYLDHVGRKSIPYVSNSCVSSSYVHPRGHSGHFPTTANATPHPAPVTQRRNPHNPNTSSNPNTADYDIYLPLNALPESQSIVIPPLLPPAVQWPDNGFDDWNGLPDLLRQDCKADQTPRRPINIYFIYMRVRRPKLALHNPNLSTGDLSRLLGKEWNSMTADQKAPWNDLAERLMRAFKKNFPHYQYARGGRKKRPRIVVVTSHPKTMLSATSQPSRMSAVPDGTHYHPGPAHNVYVVTGHTTYQPPQTAAASVCAHPMPGPMQTPVAMPILSPVYRSPRWTAHGMEGQEIFVRFGRHTLAQFLASQTRAWKLTMRPLSILTERKAVGNVTHTQESTGFELPRGAKTILAVRPRAFTQADTD</sequence>
<keyword evidence="2" id="KW-0539">Nucleus</keyword>
<evidence type="ECO:0000313" key="6">
    <source>
        <dbReference type="Proteomes" id="UP000006757"/>
    </source>
</evidence>
<evidence type="ECO:0000256" key="2">
    <source>
        <dbReference type="PROSITE-ProRule" id="PRU00267"/>
    </source>
</evidence>
<dbReference type="SMART" id="SM00398">
    <property type="entry name" value="HMG"/>
    <property type="match status" value="1"/>
</dbReference>
<dbReference type="GO" id="GO:0030154">
    <property type="term" value="P:cell differentiation"/>
    <property type="evidence" value="ECO:0007669"/>
    <property type="project" value="TreeGrafter"/>
</dbReference>
<evidence type="ECO:0000259" key="4">
    <source>
        <dbReference type="PROSITE" id="PS50118"/>
    </source>
</evidence>
<dbReference type="PANTHER" id="PTHR10270:SF317">
    <property type="entry name" value="TRANSCRIPTION FACTOR SOX-15-RELATED"/>
    <property type="match status" value="1"/>
</dbReference>
<dbReference type="PANTHER" id="PTHR10270">
    <property type="entry name" value="SOX TRANSCRIPTION FACTOR"/>
    <property type="match status" value="1"/>
</dbReference>
<dbReference type="GO" id="GO:0001228">
    <property type="term" value="F:DNA-binding transcription activator activity, RNA polymerase II-specific"/>
    <property type="evidence" value="ECO:0007669"/>
    <property type="project" value="TreeGrafter"/>
</dbReference>
<protein>
    <recommendedName>
        <fullName evidence="4">HMG box domain-containing protein</fullName>
    </recommendedName>
</protein>
<gene>
    <name evidence="5" type="ORF">A1Q2_00047</name>
</gene>
<dbReference type="EMBL" id="AMBO01000043">
    <property type="protein sequence ID" value="EKD05655.1"/>
    <property type="molecule type" value="Genomic_DNA"/>
</dbReference>
<accession>K1VNA0</accession>
<name>K1VNA0_TRIAC</name>
<dbReference type="eggNOG" id="KOG0527">
    <property type="taxonomic scope" value="Eukaryota"/>
</dbReference>
<dbReference type="OrthoDB" id="1919336at2759"/>
<comment type="caution">
    <text evidence="5">The sequence shown here is derived from an EMBL/GenBank/DDBJ whole genome shotgun (WGS) entry which is preliminary data.</text>
</comment>
<organism evidence="5 6">
    <name type="scientific">Trichosporon asahii var. asahii (strain CBS 8904)</name>
    <name type="common">Yeast</name>
    <dbReference type="NCBI Taxonomy" id="1220162"/>
    <lineage>
        <taxon>Eukaryota</taxon>
        <taxon>Fungi</taxon>
        <taxon>Dikarya</taxon>
        <taxon>Basidiomycota</taxon>
        <taxon>Agaricomycotina</taxon>
        <taxon>Tremellomycetes</taxon>
        <taxon>Trichosporonales</taxon>
        <taxon>Trichosporonaceae</taxon>
        <taxon>Trichosporon</taxon>
    </lineage>
</organism>
<dbReference type="InterPro" id="IPR009071">
    <property type="entry name" value="HMG_box_dom"/>
</dbReference>
<dbReference type="STRING" id="1220162.K1VNA0"/>
<proteinExistence type="predicted"/>
<reference evidence="5 6" key="1">
    <citation type="journal article" date="2012" name="Eukaryot. Cell">
        <title>Genome sequence of the Trichosporon asahii environmental strain CBS 8904.</title>
        <authorList>
            <person name="Yang R.Y."/>
            <person name="Li H.T."/>
            <person name="Zhu H."/>
            <person name="Zhou G.P."/>
            <person name="Wang M."/>
            <person name="Wang L."/>
        </authorList>
    </citation>
    <scope>NUCLEOTIDE SEQUENCE [LARGE SCALE GENOMIC DNA]</scope>
    <source>
        <strain evidence="5 6">CBS 8904</strain>
    </source>
</reference>
<dbReference type="Proteomes" id="UP000006757">
    <property type="component" value="Unassembled WGS sequence"/>
</dbReference>
<evidence type="ECO:0000256" key="1">
    <source>
        <dbReference type="ARBA" id="ARBA00023125"/>
    </source>
</evidence>
<keyword evidence="6" id="KW-1185">Reference proteome</keyword>
<dbReference type="InterPro" id="IPR036910">
    <property type="entry name" value="HMG_box_dom_sf"/>
</dbReference>
<evidence type="ECO:0000256" key="3">
    <source>
        <dbReference type="SAM" id="MobiDB-lite"/>
    </source>
</evidence>
<keyword evidence="1 2" id="KW-0238">DNA-binding</keyword>
<dbReference type="Pfam" id="PF00505">
    <property type="entry name" value="HMG_box"/>
    <property type="match status" value="1"/>
</dbReference>
<dbReference type="HOGENOM" id="CLU_604362_0_0_1"/>
<feature type="region of interest" description="Disordered" evidence="3">
    <location>
        <begin position="122"/>
        <end position="154"/>
    </location>
</feature>
<dbReference type="InParanoid" id="K1VNA0"/>